<accession>A0AAP0H4H5</accession>
<dbReference type="EMBL" id="JBCNJP010000013">
    <property type="protein sequence ID" value="KAK9069585.1"/>
    <property type="molecule type" value="Genomic_DNA"/>
</dbReference>
<evidence type="ECO:0000313" key="3">
    <source>
        <dbReference type="Proteomes" id="UP001408789"/>
    </source>
</evidence>
<protein>
    <submittedName>
        <fullName evidence="2">Uncharacterized protein</fullName>
    </submittedName>
</protein>
<evidence type="ECO:0000256" key="1">
    <source>
        <dbReference type="SAM" id="MobiDB-lite"/>
    </source>
</evidence>
<evidence type="ECO:0000313" key="2">
    <source>
        <dbReference type="EMBL" id="KAK9069585.1"/>
    </source>
</evidence>
<dbReference type="AlphaFoldDB" id="A0AAP0H4H5"/>
<proteinExistence type="predicted"/>
<organism evidence="2 3">
    <name type="scientific">Deinandra increscens subsp. villosa</name>
    <dbReference type="NCBI Taxonomy" id="3103831"/>
    <lineage>
        <taxon>Eukaryota</taxon>
        <taxon>Viridiplantae</taxon>
        <taxon>Streptophyta</taxon>
        <taxon>Embryophyta</taxon>
        <taxon>Tracheophyta</taxon>
        <taxon>Spermatophyta</taxon>
        <taxon>Magnoliopsida</taxon>
        <taxon>eudicotyledons</taxon>
        <taxon>Gunneridae</taxon>
        <taxon>Pentapetalae</taxon>
        <taxon>asterids</taxon>
        <taxon>campanulids</taxon>
        <taxon>Asterales</taxon>
        <taxon>Asteraceae</taxon>
        <taxon>Asteroideae</taxon>
        <taxon>Heliantheae alliance</taxon>
        <taxon>Madieae</taxon>
        <taxon>Madiinae</taxon>
        <taxon>Deinandra</taxon>
    </lineage>
</organism>
<feature type="compositionally biased region" description="Basic and acidic residues" evidence="1">
    <location>
        <begin position="110"/>
        <end position="143"/>
    </location>
</feature>
<dbReference type="Proteomes" id="UP001408789">
    <property type="component" value="Unassembled WGS sequence"/>
</dbReference>
<gene>
    <name evidence="2" type="ORF">SSX86_011489</name>
</gene>
<comment type="caution">
    <text evidence="2">The sequence shown here is derived from an EMBL/GenBank/DDBJ whole genome shotgun (WGS) entry which is preliminary data.</text>
</comment>
<feature type="compositionally biased region" description="Basic and acidic residues" evidence="1">
    <location>
        <begin position="181"/>
        <end position="190"/>
    </location>
</feature>
<feature type="region of interest" description="Disordered" evidence="1">
    <location>
        <begin position="106"/>
        <end position="196"/>
    </location>
</feature>
<name>A0AAP0H4H5_9ASTR</name>
<keyword evidence="3" id="KW-1185">Reference proteome</keyword>
<sequence>MEKECQVDVPSVLNDSANPGCATVESFNMKTVVDISESETEDEVLGDGDGYESVTNLRTKRKHDVFKHLLTVRRSPRIAKNKDYSRFNNTVDNPICLDSPDMSDVLASGAKKESSSKMKIELEKKNDQHVRVTISDQKRKDDESAIVTSKAEKGESSSKRDSDTGKCKESDAGNTKSNQNHKIEEKRAKNGETPCKRKALMEQTKAKKNPKIFVPEWNSESMFFERDNTWQGSEKVDMALYARIMLKSEYVKSGHQHAIGWVDDTMLSNLETVLATELFARNLAIGEPLNIPRDVEKNKKIRKVKASKKKPVKGAVVEMIEVSNVNEVKSGVADKGYDECAQEGVESDLNLGNTDVVDRGKGEYMGNVGNEDTCGKCINDSLNGNEDKGLENLVVAKESLMGLAGKGNEGSVDECIHVADNTEMGSGDRDINLCDAVSLVNVEAKHLEDGETESAKEFVNEEEHLSVLIDEFKMDTQEVDYYRAQFQSQPSMNVDDDGNVIIPMVSQYGPTQDFMIEEYDDLADSYREQDRLYFIKKCISDFQDCYIQVQNTLRLAETEFPNSDAIRQQKSEWG</sequence>
<reference evidence="2 3" key="1">
    <citation type="submission" date="2024-04" db="EMBL/GenBank/DDBJ databases">
        <title>The reference genome of an endangered Asteraceae, Deinandra increscens subsp. villosa, native to the Central Coast of California.</title>
        <authorList>
            <person name="Guilliams M."/>
            <person name="Hasenstab-Lehman K."/>
            <person name="Meyer R."/>
            <person name="Mcevoy S."/>
        </authorList>
    </citation>
    <scope>NUCLEOTIDE SEQUENCE [LARGE SCALE GENOMIC DNA]</scope>
    <source>
        <tissue evidence="2">Leaf</tissue>
    </source>
</reference>
<feature type="compositionally biased region" description="Basic and acidic residues" evidence="1">
    <location>
        <begin position="150"/>
        <end position="171"/>
    </location>
</feature>